<evidence type="ECO:0000313" key="3">
    <source>
        <dbReference type="EMBL" id="MFC0396211.1"/>
    </source>
</evidence>
<dbReference type="Proteomes" id="UP001589818">
    <property type="component" value="Unassembled WGS sequence"/>
</dbReference>
<keyword evidence="2" id="KW-0472">Membrane</keyword>
<dbReference type="EMBL" id="JBHLVF010000047">
    <property type="protein sequence ID" value="MFC0396211.1"/>
    <property type="molecule type" value="Genomic_DNA"/>
</dbReference>
<feature type="transmembrane region" description="Helical" evidence="2">
    <location>
        <begin position="119"/>
        <end position="140"/>
    </location>
</feature>
<name>A0ABV6JJX1_9BACL</name>
<evidence type="ECO:0000256" key="1">
    <source>
        <dbReference type="SAM" id="Coils"/>
    </source>
</evidence>
<keyword evidence="1" id="KW-0175">Coiled coil</keyword>
<accession>A0ABV6JJX1</accession>
<feature type="coiled-coil region" evidence="1">
    <location>
        <begin position="46"/>
        <end position="108"/>
    </location>
</feature>
<comment type="caution">
    <text evidence="3">The sequence shown here is derived from an EMBL/GenBank/DDBJ whole genome shotgun (WGS) entry which is preliminary data.</text>
</comment>
<keyword evidence="4" id="KW-1185">Reference proteome</keyword>
<proteinExistence type="predicted"/>
<keyword evidence="2" id="KW-0812">Transmembrane</keyword>
<protein>
    <submittedName>
        <fullName evidence="3">Uncharacterized protein</fullName>
    </submittedName>
</protein>
<dbReference type="RefSeq" id="WP_204816953.1">
    <property type="nucleotide sequence ID" value="NZ_JANHOF010000002.1"/>
</dbReference>
<gene>
    <name evidence="3" type="ORF">ACFFJ8_33145</name>
</gene>
<evidence type="ECO:0000256" key="2">
    <source>
        <dbReference type="SAM" id="Phobius"/>
    </source>
</evidence>
<sequence length="157" mass="18191">MFQLWRIGAAVVLTSGIIAHSFPSPSVEIAGVMDRLKDIYSIPDKLEELKDQYVQMQSVLIEQQRRLEEAQQAAEQFAKRQQELIEQNDVYREQNELLTKRIDQLAQDKFSQQQLFRKIAASVLVLAGMGLLYLISVRIWRYWSWRKHRNPSGGAGT</sequence>
<organism evidence="3 4">
    <name type="scientific">Paenibacillus mendelii</name>
    <dbReference type="NCBI Taxonomy" id="206163"/>
    <lineage>
        <taxon>Bacteria</taxon>
        <taxon>Bacillati</taxon>
        <taxon>Bacillota</taxon>
        <taxon>Bacilli</taxon>
        <taxon>Bacillales</taxon>
        <taxon>Paenibacillaceae</taxon>
        <taxon>Paenibacillus</taxon>
    </lineage>
</organism>
<reference evidence="3 4" key="1">
    <citation type="submission" date="2024-09" db="EMBL/GenBank/DDBJ databases">
        <authorList>
            <person name="Sun Q."/>
            <person name="Mori K."/>
        </authorList>
    </citation>
    <scope>NUCLEOTIDE SEQUENCE [LARGE SCALE GENOMIC DNA]</scope>
    <source>
        <strain evidence="3 4">CCM 4839</strain>
    </source>
</reference>
<evidence type="ECO:0000313" key="4">
    <source>
        <dbReference type="Proteomes" id="UP001589818"/>
    </source>
</evidence>
<keyword evidence="2" id="KW-1133">Transmembrane helix</keyword>